<reference evidence="2 3" key="1">
    <citation type="journal article" date="2021" name="Int. J. Syst. Evol. Microbiol.">
        <title>Reticulibacter mediterranei gen. nov., sp. nov., within the new family Reticulibacteraceae fam. nov., and Ktedonospora formicarum gen. nov., sp. nov., Ktedonobacter robiniae sp. nov., Dictyobacter formicarum sp. nov. and Dictyobacter arantiisoli sp. nov., belonging to the class Ktedonobacteria.</title>
        <authorList>
            <person name="Yabe S."/>
            <person name="Zheng Y."/>
            <person name="Wang C.M."/>
            <person name="Sakai Y."/>
            <person name="Abe K."/>
            <person name="Yokota A."/>
            <person name="Donadio S."/>
            <person name="Cavaletti L."/>
            <person name="Monciardini P."/>
        </authorList>
    </citation>
    <scope>NUCLEOTIDE SEQUENCE [LARGE SCALE GENOMIC DNA]</scope>
    <source>
        <strain evidence="2 3">SOSP1-30</strain>
    </source>
</reference>
<evidence type="ECO:0000313" key="3">
    <source>
        <dbReference type="Proteomes" id="UP000654345"/>
    </source>
</evidence>
<feature type="transmembrane region" description="Helical" evidence="1">
    <location>
        <begin position="110"/>
        <end position="129"/>
    </location>
</feature>
<keyword evidence="3" id="KW-1185">Reference proteome</keyword>
<gene>
    <name evidence="2" type="ORF">KSB_03940</name>
</gene>
<dbReference type="EMBL" id="BNJG01000001">
    <property type="protein sequence ID" value="GHO51919.1"/>
    <property type="molecule type" value="Genomic_DNA"/>
</dbReference>
<organism evidence="2 3">
    <name type="scientific">Ktedonobacter robiniae</name>
    <dbReference type="NCBI Taxonomy" id="2778365"/>
    <lineage>
        <taxon>Bacteria</taxon>
        <taxon>Bacillati</taxon>
        <taxon>Chloroflexota</taxon>
        <taxon>Ktedonobacteria</taxon>
        <taxon>Ktedonobacterales</taxon>
        <taxon>Ktedonobacteraceae</taxon>
        <taxon>Ktedonobacter</taxon>
    </lineage>
</organism>
<keyword evidence="1" id="KW-1133">Transmembrane helix</keyword>
<dbReference type="Proteomes" id="UP000654345">
    <property type="component" value="Unassembled WGS sequence"/>
</dbReference>
<evidence type="ECO:0008006" key="4">
    <source>
        <dbReference type="Google" id="ProtNLM"/>
    </source>
</evidence>
<feature type="transmembrane region" description="Helical" evidence="1">
    <location>
        <begin position="21"/>
        <end position="45"/>
    </location>
</feature>
<feature type="transmembrane region" description="Helical" evidence="1">
    <location>
        <begin position="57"/>
        <end position="78"/>
    </location>
</feature>
<dbReference type="RefSeq" id="WP_201368883.1">
    <property type="nucleotide sequence ID" value="NZ_BNJG01000001.1"/>
</dbReference>
<name>A0ABQ3UGU1_9CHLR</name>
<feature type="transmembrane region" description="Helical" evidence="1">
    <location>
        <begin position="85"/>
        <end position="104"/>
    </location>
</feature>
<evidence type="ECO:0000256" key="1">
    <source>
        <dbReference type="SAM" id="Phobius"/>
    </source>
</evidence>
<evidence type="ECO:0000313" key="2">
    <source>
        <dbReference type="EMBL" id="GHO51919.1"/>
    </source>
</evidence>
<keyword evidence="1" id="KW-0812">Transmembrane</keyword>
<proteinExistence type="predicted"/>
<keyword evidence="1" id="KW-0472">Membrane</keyword>
<comment type="caution">
    <text evidence="2">The sequence shown here is derived from an EMBL/GenBank/DDBJ whole genome shotgun (WGS) entry which is preliminary data.</text>
</comment>
<sequence length="139" mass="15433">MNSMNQLSSSRRPMGVSIVSLIVALNAILVLFTAATWIFGIGLFGFNVPGNVRGFSIWYGLFAALFGIILGYLSWGLWSLQRWSLYTIVFIGVLNIVEVLAAWAQGFLSLVPFILSLILPVVILTYFLADRQVRQAFNV</sequence>
<accession>A0ABQ3UGU1</accession>
<protein>
    <recommendedName>
        <fullName evidence="4">DUF2127 domain-containing protein</fullName>
    </recommendedName>
</protein>